<evidence type="ECO:0000256" key="1">
    <source>
        <dbReference type="ARBA" id="ARBA00001962"/>
    </source>
</evidence>
<evidence type="ECO:0000259" key="7">
    <source>
        <dbReference type="PROSITE" id="PS51471"/>
    </source>
</evidence>
<keyword evidence="3 6" id="KW-0479">Metal-binding</keyword>
<dbReference type="PANTHER" id="PTHR10209">
    <property type="entry name" value="OXIDOREDUCTASE, 2OG-FE II OXYGENASE FAMILY PROTEIN"/>
    <property type="match status" value="1"/>
</dbReference>
<keyword evidence="9" id="KW-1185">Reference proteome</keyword>
<evidence type="ECO:0000256" key="3">
    <source>
        <dbReference type="ARBA" id="ARBA00022723"/>
    </source>
</evidence>
<dbReference type="InterPro" id="IPR027443">
    <property type="entry name" value="IPNS-like_sf"/>
</dbReference>
<evidence type="ECO:0000256" key="6">
    <source>
        <dbReference type="RuleBase" id="RU003682"/>
    </source>
</evidence>
<reference evidence="8 9" key="1">
    <citation type="submission" date="2024-01" db="EMBL/GenBank/DDBJ databases">
        <authorList>
            <person name="Waweru B."/>
        </authorList>
    </citation>
    <scope>NUCLEOTIDE SEQUENCE [LARGE SCALE GENOMIC DNA]</scope>
</reference>
<dbReference type="AlphaFoldDB" id="A0AAV1RXB7"/>
<evidence type="ECO:0000256" key="4">
    <source>
        <dbReference type="ARBA" id="ARBA00023002"/>
    </source>
</evidence>
<proteinExistence type="inferred from homology"/>
<gene>
    <name evidence="8" type="ORF">DCAF_LOCUS16106</name>
</gene>
<protein>
    <recommendedName>
        <fullName evidence="7">Fe2OG dioxygenase domain-containing protein</fullName>
    </recommendedName>
</protein>
<dbReference type="SUPFAM" id="SSF51197">
    <property type="entry name" value="Clavaminate synthase-like"/>
    <property type="match status" value="1"/>
</dbReference>
<organism evidence="8 9">
    <name type="scientific">Dovyalis caffra</name>
    <dbReference type="NCBI Taxonomy" id="77055"/>
    <lineage>
        <taxon>Eukaryota</taxon>
        <taxon>Viridiplantae</taxon>
        <taxon>Streptophyta</taxon>
        <taxon>Embryophyta</taxon>
        <taxon>Tracheophyta</taxon>
        <taxon>Spermatophyta</taxon>
        <taxon>Magnoliopsida</taxon>
        <taxon>eudicotyledons</taxon>
        <taxon>Gunneridae</taxon>
        <taxon>Pentapetalae</taxon>
        <taxon>rosids</taxon>
        <taxon>fabids</taxon>
        <taxon>Malpighiales</taxon>
        <taxon>Salicaceae</taxon>
        <taxon>Flacourtieae</taxon>
        <taxon>Dovyalis</taxon>
    </lineage>
</organism>
<dbReference type="PROSITE" id="PS51471">
    <property type="entry name" value="FE2OG_OXY"/>
    <property type="match status" value="1"/>
</dbReference>
<dbReference type="Pfam" id="PF14226">
    <property type="entry name" value="DIOX_N"/>
    <property type="match status" value="1"/>
</dbReference>
<sequence length="422" mass="48164">MCFDSCLIKARLLEWLKSLHKDIIIKITSKNVIRSLFSVLHTTSRDMENTHLQPDLSEQNGSNYDREKELIAFDETKAGVKGLVDAGIQKLPSFFVVPENEVSSIASPKLSPTYVQIPFIDLKDIDEDTDRHKEIVEQIRNASETWGFFQVVNHGISKEVMEGMIEGVRRFHEQPTEVKMEYYSRSQRKKVKYNSNFDLHKAKVANWRDTLYCYMPYGDEPDPEELPEVCREMSVKYSEHARGLAVTILQLLSEALGLEPNHLIDIDCDKGLNIVSHYYPACPEPNRTLGATPHKDPFFITILMQDHIGGLQVFHQNQWIDVRPLPGSFVVNIGDLLQLISNDKFKSAVHRVLASHIGPRISVACFFKSHLSSSDRLYGPLKELLSDENPPLYRESGVMDYLIKYNTKGLDGGTTTLNHFRL</sequence>
<accession>A0AAV1RXB7</accession>
<dbReference type="InterPro" id="IPR005123">
    <property type="entry name" value="Oxoglu/Fe-dep_dioxygenase_dom"/>
</dbReference>
<dbReference type="Gene3D" id="2.60.120.330">
    <property type="entry name" value="B-lactam Antibiotic, Isopenicillin N Synthase, Chain"/>
    <property type="match status" value="1"/>
</dbReference>
<dbReference type="InterPro" id="IPR044861">
    <property type="entry name" value="IPNS-like_FE2OG_OXY"/>
</dbReference>
<keyword evidence="5 6" id="KW-0408">Iron</keyword>
<dbReference type="EMBL" id="CAWUPB010001160">
    <property type="protein sequence ID" value="CAK7341085.1"/>
    <property type="molecule type" value="Genomic_DNA"/>
</dbReference>
<evidence type="ECO:0000313" key="8">
    <source>
        <dbReference type="EMBL" id="CAK7341085.1"/>
    </source>
</evidence>
<dbReference type="PANTHER" id="PTHR10209:SF776">
    <property type="entry name" value="2OG-FE(II) OXYGENASE FAMILY OXIDOREDUCTASE"/>
    <property type="match status" value="1"/>
</dbReference>
<dbReference type="Proteomes" id="UP001314170">
    <property type="component" value="Unassembled WGS sequence"/>
</dbReference>
<comment type="similarity">
    <text evidence="2 6">Belongs to the iron/ascorbate-dependent oxidoreductase family.</text>
</comment>
<dbReference type="GO" id="GO:0046872">
    <property type="term" value="F:metal ion binding"/>
    <property type="evidence" value="ECO:0007669"/>
    <property type="project" value="UniProtKB-KW"/>
</dbReference>
<dbReference type="FunFam" id="2.60.120.330:FF:000005">
    <property type="entry name" value="1-aminocyclopropane-1-carboxylate oxidase homolog 1"/>
    <property type="match status" value="1"/>
</dbReference>
<dbReference type="InterPro" id="IPR026992">
    <property type="entry name" value="DIOX_N"/>
</dbReference>
<comment type="caution">
    <text evidence="8">The sequence shown here is derived from an EMBL/GenBank/DDBJ whole genome shotgun (WGS) entry which is preliminary data.</text>
</comment>
<evidence type="ECO:0000256" key="5">
    <source>
        <dbReference type="ARBA" id="ARBA00023004"/>
    </source>
</evidence>
<dbReference type="GO" id="GO:0051213">
    <property type="term" value="F:dioxygenase activity"/>
    <property type="evidence" value="ECO:0007669"/>
    <property type="project" value="UniProtKB-ARBA"/>
</dbReference>
<comment type="cofactor">
    <cofactor evidence="1">
        <name>Fe cation</name>
        <dbReference type="ChEBI" id="CHEBI:24875"/>
    </cofactor>
</comment>
<keyword evidence="4 6" id="KW-0560">Oxidoreductase</keyword>
<name>A0AAV1RXB7_9ROSI</name>
<evidence type="ECO:0000313" key="9">
    <source>
        <dbReference type="Proteomes" id="UP001314170"/>
    </source>
</evidence>
<evidence type="ECO:0000256" key="2">
    <source>
        <dbReference type="ARBA" id="ARBA00008056"/>
    </source>
</evidence>
<feature type="domain" description="Fe2OG dioxygenase" evidence="7">
    <location>
        <begin position="259"/>
        <end position="369"/>
    </location>
</feature>
<dbReference type="Pfam" id="PF03171">
    <property type="entry name" value="2OG-FeII_Oxy"/>
    <property type="match status" value="1"/>
</dbReference>